<feature type="domain" description="Aminoglycoside phosphotransferase" evidence="2">
    <location>
        <begin position="93"/>
        <end position="324"/>
    </location>
</feature>
<organism evidence="3 4">
    <name type="scientific">Venustampulla echinocandica</name>
    <dbReference type="NCBI Taxonomy" id="2656787"/>
    <lineage>
        <taxon>Eukaryota</taxon>
        <taxon>Fungi</taxon>
        <taxon>Dikarya</taxon>
        <taxon>Ascomycota</taxon>
        <taxon>Pezizomycotina</taxon>
        <taxon>Leotiomycetes</taxon>
        <taxon>Helotiales</taxon>
        <taxon>Pleuroascaceae</taxon>
        <taxon>Venustampulla</taxon>
    </lineage>
</organism>
<dbReference type="EMBL" id="NPIC01000001">
    <property type="protein sequence ID" value="RDL41621.1"/>
    <property type="molecule type" value="Genomic_DNA"/>
</dbReference>
<dbReference type="Gene3D" id="3.90.1200.10">
    <property type="match status" value="1"/>
</dbReference>
<reference evidence="3 4" key="1">
    <citation type="journal article" date="2018" name="IMA Fungus">
        <title>IMA Genome-F 9: Draft genome sequence of Annulohypoxylon stygium, Aspergillus mulundensis, Berkeleyomyces basicola (syn. Thielaviopsis basicola), Ceratocystis smalleyi, two Cercospora beticola strains, Coleophoma cylindrospora, Fusarium fracticaudum, Phialophora cf. hyalina, and Morchella septimelata.</title>
        <authorList>
            <person name="Wingfield B.D."/>
            <person name="Bills G.F."/>
            <person name="Dong Y."/>
            <person name="Huang W."/>
            <person name="Nel W.J."/>
            <person name="Swalarsk-Parry B.S."/>
            <person name="Vaghefi N."/>
            <person name="Wilken P.M."/>
            <person name="An Z."/>
            <person name="de Beer Z.W."/>
            <person name="De Vos L."/>
            <person name="Chen L."/>
            <person name="Duong T.A."/>
            <person name="Gao Y."/>
            <person name="Hammerbacher A."/>
            <person name="Kikkert J.R."/>
            <person name="Li Y."/>
            <person name="Li H."/>
            <person name="Li K."/>
            <person name="Li Q."/>
            <person name="Liu X."/>
            <person name="Ma X."/>
            <person name="Naidoo K."/>
            <person name="Pethybridge S.J."/>
            <person name="Sun J."/>
            <person name="Steenkamp E.T."/>
            <person name="van der Nest M.A."/>
            <person name="van Wyk S."/>
            <person name="Wingfield M.J."/>
            <person name="Xiong C."/>
            <person name="Yue Q."/>
            <person name="Zhang X."/>
        </authorList>
    </citation>
    <scope>NUCLEOTIDE SEQUENCE [LARGE SCALE GENOMIC DNA]</scope>
    <source>
        <strain evidence="3 4">BP 5553</strain>
    </source>
</reference>
<dbReference type="Pfam" id="PF01636">
    <property type="entry name" value="APH"/>
    <property type="match status" value="1"/>
</dbReference>
<dbReference type="PANTHER" id="PTHR21310">
    <property type="entry name" value="AMINOGLYCOSIDE PHOSPHOTRANSFERASE-RELATED-RELATED"/>
    <property type="match status" value="1"/>
</dbReference>
<feature type="compositionally biased region" description="Acidic residues" evidence="1">
    <location>
        <begin position="13"/>
        <end position="28"/>
    </location>
</feature>
<dbReference type="SUPFAM" id="SSF56112">
    <property type="entry name" value="Protein kinase-like (PK-like)"/>
    <property type="match status" value="1"/>
</dbReference>
<dbReference type="InterPro" id="IPR002575">
    <property type="entry name" value="Aminoglycoside_PTrfase"/>
</dbReference>
<protein>
    <recommendedName>
        <fullName evidence="2">Aminoglycoside phosphotransferase domain-containing protein</fullName>
    </recommendedName>
</protein>
<evidence type="ECO:0000313" key="4">
    <source>
        <dbReference type="Proteomes" id="UP000254866"/>
    </source>
</evidence>
<dbReference type="AlphaFoldDB" id="A0A370U1G8"/>
<dbReference type="Proteomes" id="UP000254866">
    <property type="component" value="Unassembled WGS sequence"/>
</dbReference>
<dbReference type="PANTHER" id="PTHR21310:SF15">
    <property type="entry name" value="AMINOGLYCOSIDE PHOSPHOTRANSFERASE DOMAIN-CONTAINING PROTEIN"/>
    <property type="match status" value="1"/>
</dbReference>
<evidence type="ECO:0000313" key="3">
    <source>
        <dbReference type="EMBL" id="RDL41621.1"/>
    </source>
</evidence>
<dbReference type="GeneID" id="43594449"/>
<dbReference type="InterPro" id="IPR051678">
    <property type="entry name" value="AGP_Transferase"/>
</dbReference>
<accession>A0A370U1G8</accession>
<proteinExistence type="predicted"/>
<feature type="region of interest" description="Disordered" evidence="1">
    <location>
        <begin position="1"/>
        <end position="28"/>
    </location>
</feature>
<evidence type="ECO:0000256" key="1">
    <source>
        <dbReference type="SAM" id="MobiDB-lite"/>
    </source>
</evidence>
<sequence>MTSAASDKPPAVDDVDDQEVDMESEGDDDKELFAPVMASLRLDLLPGYASAAREKINQDSNKKSHEIEPVTIGLPICGSYHVLFPVEFNDGIRWILKVPVNGTRDRFDGPAARALCSEALTMQLLRHKTTIPLPRVFAFDATCGNDLGCPFILMSFISGKSLYDCWFDHTVPKHIVQARRTRTLKELAAAMIQLDRFSFDQGGSINFDEHGQPARISPSRHVDNQAMLDRLYTDDQDEMAVYVELGPFTDPRSFYTAFLDCRHEPRTISSKGELELLRLFLHWVPEPMDERKKFVLTHPDFDIQNVIVSEDGGLQGLIDWDGVCAVPRSLGNEKYPSWLTRDWDPAMYGWKEEMEQGIEPEGVWEDSPETLAFYRTIYDDFMKAYRLQDKGLVSEVNLTRNSLFAENLYIAATDQLCTASILDKFFNEIAEIVRKYVSVLATEASKSTDEENEKIIPLDNGQVSGQQSGHGNMGNGEDNCGLNDFYIYKIACAMAEGHLNEWHMKLLKIGFDALLKGEIELQEAKPCKS</sequence>
<keyword evidence="4" id="KW-1185">Reference proteome</keyword>
<dbReference type="OrthoDB" id="2831558at2759"/>
<dbReference type="RefSeq" id="XP_031874277.1">
    <property type="nucleotide sequence ID" value="XM_032010223.1"/>
</dbReference>
<comment type="caution">
    <text evidence="3">The sequence shown here is derived from an EMBL/GenBank/DDBJ whole genome shotgun (WGS) entry which is preliminary data.</text>
</comment>
<gene>
    <name evidence="3" type="ORF">BP5553_01600</name>
</gene>
<dbReference type="InterPro" id="IPR011009">
    <property type="entry name" value="Kinase-like_dom_sf"/>
</dbReference>
<name>A0A370U1G8_9HELO</name>
<evidence type="ECO:0000259" key="2">
    <source>
        <dbReference type="Pfam" id="PF01636"/>
    </source>
</evidence>